<dbReference type="RefSeq" id="WP_167444838.1">
    <property type="nucleotide sequence ID" value="NZ_CANLUV010000001.1"/>
</dbReference>
<evidence type="ECO:0000313" key="1">
    <source>
        <dbReference type="EMBL" id="SPU37835.1"/>
    </source>
</evidence>
<protein>
    <submittedName>
        <fullName evidence="1">Uncharacterized protein</fullName>
    </submittedName>
</protein>
<reference evidence="2 4" key="2">
    <citation type="submission" date="2023-04" db="EMBL/GenBank/DDBJ databases">
        <title>Genomic of Lysinibacillus capsici TSBLM.</title>
        <authorList>
            <person name="Hu X.S."/>
            <person name="Yu C.H."/>
        </authorList>
    </citation>
    <scope>NUCLEOTIDE SEQUENCE [LARGE SCALE GENOMIC DNA]</scope>
    <source>
        <strain evidence="2 4">TSBLM</strain>
    </source>
</reference>
<evidence type="ECO:0000313" key="2">
    <source>
        <dbReference type="EMBL" id="WGF40200.1"/>
    </source>
</evidence>
<organism evidence="1 3">
    <name type="scientific">Lysinibacillus capsici</name>
    <dbReference type="NCBI Taxonomy" id="2115968"/>
    <lineage>
        <taxon>Bacteria</taxon>
        <taxon>Bacillati</taxon>
        <taxon>Bacillota</taxon>
        <taxon>Bacilli</taxon>
        <taxon>Bacillales</taxon>
        <taxon>Bacillaceae</taxon>
        <taxon>Lysinibacillus</taxon>
    </lineage>
</organism>
<dbReference type="Proteomes" id="UP000251431">
    <property type="component" value="Unassembled WGS sequence"/>
</dbReference>
<dbReference type="Proteomes" id="UP001244564">
    <property type="component" value="Chromosome"/>
</dbReference>
<name>A0A2X1BPF4_9BACI</name>
<gene>
    <name evidence="1" type="ORF">NCTC7582_03778</name>
    <name evidence="2" type="ORF">QBO96_08000</name>
</gene>
<dbReference type="EMBL" id="UAQE01000004">
    <property type="protein sequence ID" value="SPU37835.1"/>
    <property type="molecule type" value="Genomic_DNA"/>
</dbReference>
<sequence length="53" mass="6373">MDKIAIDDFQHSYQKLHQERLIHRKEAFLEVLEKTRTFGEIILFESIKSKRGV</sequence>
<dbReference type="EMBL" id="CP122283">
    <property type="protein sequence ID" value="WGF40200.1"/>
    <property type="molecule type" value="Genomic_DNA"/>
</dbReference>
<proteinExistence type="predicted"/>
<evidence type="ECO:0000313" key="3">
    <source>
        <dbReference type="Proteomes" id="UP000251431"/>
    </source>
</evidence>
<reference evidence="1 3" key="1">
    <citation type="submission" date="2018-06" db="EMBL/GenBank/DDBJ databases">
        <authorList>
            <consortium name="Pathogen Informatics"/>
            <person name="Doyle S."/>
        </authorList>
    </citation>
    <scope>NUCLEOTIDE SEQUENCE [LARGE SCALE GENOMIC DNA]</scope>
    <source>
        <strain evidence="1 3">NCTC7582</strain>
    </source>
</reference>
<keyword evidence="4" id="KW-1185">Reference proteome</keyword>
<evidence type="ECO:0000313" key="4">
    <source>
        <dbReference type="Proteomes" id="UP001244564"/>
    </source>
</evidence>
<dbReference type="AlphaFoldDB" id="A0A2X1BPF4"/>
<accession>A0A2X1BPF4</accession>